<sequence>MSTAVRRGSGRYAGAPPTTSPASGGGCAVIAEALNEGIRR</sequence>
<gene>
    <name evidence="2" type="ORF">F4556_001240</name>
</gene>
<proteinExistence type="predicted"/>
<feature type="region of interest" description="Disordered" evidence="1">
    <location>
        <begin position="1"/>
        <end position="26"/>
    </location>
</feature>
<evidence type="ECO:0000256" key="1">
    <source>
        <dbReference type="SAM" id="MobiDB-lite"/>
    </source>
</evidence>
<evidence type="ECO:0000313" key="2">
    <source>
        <dbReference type="EMBL" id="MBB4945705.1"/>
    </source>
</evidence>
<keyword evidence="3" id="KW-1185">Reference proteome</keyword>
<organism evidence="2 3">
    <name type="scientific">Kitasatospora gansuensis</name>
    <dbReference type="NCBI Taxonomy" id="258050"/>
    <lineage>
        <taxon>Bacteria</taxon>
        <taxon>Bacillati</taxon>
        <taxon>Actinomycetota</taxon>
        <taxon>Actinomycetes</taxon>
        <taxon>Kitasatosporales</taxon>
        <taxon>Streptomycetaceae</taxon>
        <taxon>Kitasatospora</taxon>
    </lineage>
</organism>
<dbReference type="RefSeq" id="WP_281403633.1">
    <property type="nucleotide sequence ID" value="NZ_JACHJR010000001.1"/>
</dbReference>
<evidence type="ECO:0000313" key="3">
    <source>
        <dbReference type="Proteomes" id="UP000573327"/>
    </source>
</evidence>
<dbReference type="PROSITE" id="PS51257">
    <property type="entry name" value="PROKAR_LIPOPROTEIN"/>
    <property type="match status" value="1"/>
</dbReference>
<dbReference type="Proteomes" id="UP000573327">
    <property type="component" value="Unassembled WGS sequence"/>
</dbReference>
<name>A0A7W7WGK1_9ACTN</name>
<dbReference type="EMBL" id="JACHJR010000001">
    <property type="protein sequence ID" value="MBB4945705.1"/>
    <property type="molecule type" value="Genomic_DNA"/>
</dbReference>
<comment type="caution">
    <text evidence="2">The sequence shown here is derived from an EMBL/GenBank/DDBJ whole genome shotgun (WGS) entry which is preliminary data.</text>
</comment>
<reference evidence="2 3" key="1">
    <citation type="submission" date="2020-08" db="EMBL/GenBank/DDBJ databases">
        <title>Sequencing the genomes of 1000 actinobacteria strains.</title>
        <authorList>
            <person name="Klenk H.-P."/>
        </authorList>
    </citation>
    <scope>NUCLEOTIDE SEQUENCE [LARGE SCALE GENOMIC DNA]</scope>
    <source>
        <strain evidence="2 3">DSM 44786</strain>
    </source>
</reference>
<accession>A0A7W7WGK1</accession>
<protein>
    <submittedName>
        <fullName evidence="2">Uncharacterized protein</fullName>
    </submittedName>
</protein>
<dbReference type="AlphaFoldDB" id="A0A7W7WGK1"/>